<dbReference type="InterPro" id="IPR001138">
    <property type="entry name" value="Zn2Cys6_DnaBD"/>
</dbReference>
<protein>
    <recommendedName>
        <fullName evidence="6">Zn(2)-C6 fungal-type domain-containing protein</fullName>
    </recommendedName>
</protein>
<keyword evidence="4" id="KW-0539">Nucleus</keyword>
<evidence type="ECO:0000256" key="5">
    <source>
        <dbReference type="SAM" id="MobiDB-lite"/>
    </source>
</evidence>
<keyword evidence="3" id="KW-0804">Transcription</keyword>
<evidence type="ECO:0000313" key="8">
    <source>
        <dbReference type="Proteomes" id="UP000182658"/>
    </source>
</evidence>
<dbReference type="Pfam" id="PF04082">
    <property type="entry name" value="Fungal_trans"/>
    <property type="match status" value="1"/>
</dbReference>
<evidence type="ECO:0000256" key="1">
    <source>
        <dbReference type="ARBA" id="ARBA00022723"/>
    </source>
</evidence>
<dbReference type="PANTHER" id="PTHR47424:SF6">
    <property type="entry name" value="PROLINE UTILIZATION TRANS-ACTIVATOR"/>
    <property type="match status" value="1"/>
</dbReference>
<feature type="region of interest" description="Disordered" evidence="5">
    <location>
        <begin position="594"/>
        <end position="630"/>
    </location>
</feature>
<dbReference type="STRING" id="1408157.A0A1J7IP28"/>
<evidence type="ECO:0000256" key="4">
    <source>
        <dbReference type="ARBA" id="ARBA00023242"/>
    </source>
</evidence>
<dbReference type="InterPro" id="IPR007219">
    <property type="entry name" value="XnlR_reg_dom"/>
</dbReference>
<dbReference type="AlphaFoldDB" id="A0A1J7IP28"/>
<dbReference type="GO" id="GO:0006351">
    <property type="term" value="P:DNA-templated transcription"/>
    <property type="evidence" value="ECO:0007669"/>
    <property type="project" value="InterPro"/>
</dbReference>
<dbReference type="OrthoDB" id="3364175at2759"/>
<dbReference type="CDD" id="cd12148">
    <property type="entry name" value="fungal_TF_MHR"/>
    <property type="match status" value="1"/>
</dbReference>
<organism evidence="7 8">
    <name type="scientific">Coniochaeta ligniaria NRRL 30616</name>
    <dbReference type="NCBI Taxonomy" id="1408157"/>
    <lineage>
        <taxon>Eukaryota</taxon>
        <taxon>Fungi</taxon>
        <taxon>Dikarya</taxon>
        <taxon>Ascomycota</taxon>
        <taxon>Pezizomycotina</taxon>
        <taxon>Sordariomycetes</taxon>
        <taxon>Sordariomycetidae</taxon>
        <taxon>Coniochaetales</taxon>
        <taxon>Coniochaetaceae</taxon>
        <taxon>Coniochaeta</taxon>
    </lineage>
</organism>
<dbReference type="GO" id="GO:0008270">
    <property type="term" value="F:zinc ion binding"/>
    <property type="evidence" value="ECO:0007669"/>
    <property type="project" value="InterPro"/>
</dbReference>
<keyword evidence="1" id="KW-0479">Metal-binding</keyword>
<dbReference type="CDD" id="cd00067">
    <property type="entry name" value="GAL4"/>
    <property type="match status" value="1"/>
</dbReference>
<reference evidence="7 8" key="1">
    <citation type="submission" date="2016-10" db="EMBL/GenBank/DDBJ databases">
        <title>Draft genome sequence of Coniochaeta ligniaria NRRL30616, a lignocellulolytic fungus for bioabatement of inhibitors in plant biomass hydrolysates.</title>
        <authorList>
            <consortium name="DOE Joint Genome Institute"/>
            <person name="Jimenez D.J."/>
            <person name="Hector R.E."/>
            <person name="Riley R."/>
            <person name="Sun H."/>
            <person name="Grigoriev I.V."/>
            <person name="Van Elsas J.D."/>
            <person name="Nichols N.N."/>
        </authorList>
    </citation>
    <scope>NUCLEOTIDE SEQUENCE [LARGE SCALE GENOMIC DNA]</scope>
    <source>
        <strain evidence="7 8">NRRL 30616</strain>
    </source>
</reference>
<proteinExistence type="predicted"/>
<dbReference type="Proteomes" id="UP000182658">
    <property type="component" value="Unassembled WGS sequence"/>
</dbReference>
<dbReference type="PROSITE" id="PS00463">
    <property type="entry name" value="ZN2_CY6_FUNGAL_1"/>
    <property type="match status" value="1"/>
</dbReference>
<keyword evidence="2" id="KW-0805">Transcription regulation</keyword>
<accession>A0A1J7IP28</accession>
<evidence type="ECO:0000313" key="7">
    <source>
        <dbReference type="EMBL" id="OIW22873.1"/>
    </source>
</evidence>
<sequence>MAQPEPLPPAALALLLRRRVPPEKRQRTAMSCDFCRRKRCKCSRPSSNEPCRACTDNGEVCRVTEPRKPRGNYRVPLATTLAVAEGPHKARGMATGESQESSSSIISLGARACYAAKESSGEAFFEDLLGLPQYIGPTGSYTLLVTLRKMLSVRYSLGTSPPEAAQTMGLSTHYTTNFSPVQSFDLPPREISDTLIEAFFVKVHRDFPIFHRAIFQTSYESMWSTMPETDPAWLMTLYMVFVLALETTADNGSTQRRLAAQSRYLAKAKTFLPEVIAGCTLSHIQALMLYCLQMHISRERNASWNITGASIRIAVAIGLHRNGVNPKCSPLERELRKRVWWTIYAFERLECSSLGRPSVIDDSECNTPVPTEGFLDMGDILPIGHLEAQADLLRLIGVICKNQYNLHELSEDHVGFVRDISKQLDVWHRNLPAHLRIGAEFPKLHFRSITMLHLQHQYATTLLVRPFLASRTRRHVDSSGGSLATEVVDSLARQCTDAAIVGIDLLQALLSKSCFNSKTSWDVYFMESFSMILAIGKFAHEGDADSSYLDKILAALETGLNVLKNCDSFSATMERFAHVTADFSQTVVVAAKSEARSPPGGTVDERTSLSPRSNSAGDYRAGPGEESHDIQSLSPSLMEYFLGGDQGYETVDMGNPMSWEDFSEWALQHH</sequence>
<dbReference type="EMBL" id="KV875110">
    <property type="protein sequence ID" value="OIW22873.1"/>
    <property type="molecule type" value="Genomic_DNA"/>
</dbReference>
<dbReference type="PROSITE" id="PS50048">
    <property type="entry name" value="ZN2_CY6_FUNGAL_2"/>
    <property type="match status" value="1"/>
</dbReference>
<keyword evidence="8" id="KW-1185">Reference proteome</keyword>
<evidence type="ECO:0000259" key="6">
    <source>
        <dbReference type="PROSITE" id="PS50048"/>
    </source>
</evidence>
<dbReference type="Gene3D" id="4.10.240.10">
    <property type="entry name" value="Zn(2)-C6 fungal-type DNA-binding domain"/>
    <property type="match status" value="1"/>
</dbReference>
<evidence type="ECO:0000256" key="2">
    <source>
        <dbReference type="ARBA" id="ARBA00023015"/>
    </source>
</evidence>
<dbReference type="GO" id="GO:0000981">
    <property type="term" value="F:DNA-binding transcription factor activity, RNA polymerase II-specific"/>
    <property type="evidence" value="ECO:0007669"/>
    <property type="project" value="InterPro"/>
</dbReference>
<dbReference type="InParanoid" id="A0A1J7IP28"/>
<evidence type="ECO:0000256" key="3">
    <source>
        <dbReference type="ARBA" id="ARBA00023163"/>
    </source>
</evidence>
<dbReference type="InterPro" id="IPR051127">
    <property type="entry name" value="Fungal_SecMet_Regulators"/>
</dbReference>
<dbReference type="SUPFAM" id="SSF57701">
    <property type="entry name" value="Zn2/Cys6 DNA-binding domain"/>
    <property type="match status" value="1"/>
</dbReference>
<gene>
    <name evidence="7" type="ORF">CONLIGDRAFT_694810</name>
</gene>
<dbReference type="GO" id="GO:0003677">
    <property type="term" value="F:DNA binding"/>
    <property type="evidence" value="ECO:0007669"/>
    <property type="project" value="InterPro"/>
</dbReference>
<dbReference type="SMART" id="SM00906">
    <property type="entry name" value="Fungal_trans"/>
    <property type="match status" value="1"/>
</dbReference>
<name>A0A1J7IP28_9PEZI</name>
<dbReference type="InterPro" id="IPR036864">
    <property type="entry name" value="Zn2-C6_fun-type_DNA-bd_sf"/>
</dbReference>
<feature type="domain" description="Zn(2)-C6 fungal-type" evidence="6">
    <location>
        <begin position="31"/>
        <end position="63"/>
    </location>
</feature>
<dbReference type="SMART" id="SM00066">
    <property type="entry name" value="GAL4"/>
    <property type="match status" value="1"/>
</dbReference>
<dbReference type="PANTHER" id="PTHR47424">
    <property type="entry name" value="REGULATORY PROTEIN GAL4"/>
    <property type="match status" value="1"/>
</dbReference>